<feature type="domain" description="RNase H type-1" evidence="9">
    <location>
        <begin position="15"/>
        <end position="161"/>
    </location>
</feature>
<dbReference type="SUPFAM" id="SSF53098">
    <property type="entry name" value="Ribonuclease H-like"/>
    <property type="match status" value="1"/>
</dbReference>
<dbReference type="GeneID" id="111819980"/>
<gene>
    <name evidence="11" type="primary">LOC111819980</name>
</gene>
<organism evidence="10 11">
    <name type="scientific">Trichechus manatus latirostris</name>
    <name type="common">Florida manatee</name>
    <dbReference type="NCBI Taxonomy" id="127582"/>
    <lineage>
        <taxon>Eukaryota</taxon>
        <taxon>Metazoa</taxon>
        <taxon>Chordata</taxon>
        <taxon>Craniata</taxon>
        <taxon>Vertebrata</taxon>
        <taxon>Euteleostomi</taxon>
        <taxon>Mammalia</taxon>
        <taxon>Eutheria</taxon>
        <taxon>Afrotheria</taxon>
        <taxon>Sirenia</taxon>
        <taxon>Trichechidae</taxon>
        <taxon>Trichechus</taxon>
    </lineage>
</organism>
<dbReference type="FunFam" id="3.30.420.10:FF:000115">
    <property type="entry name" value="Ribonuclease H"/>
    <property type="match status" value="1"/>
</dbReference>
<dbReference type="KEGG" id="tmu:111819980"/>
<dbReference type="PROSITE" id="PS50879">
    <property type="entry name" value="RNASE_H_1"/>
    <property type="match status" value="1"/>
</dbReference>
<dbReference type="CDD" id="cd09280">
    <property type="entry name" value="RNase_HI_eukaryote_like"/>
    <property type="match status" value="1"/>
</dbReference>
<evidence type="ECO:0000256" key="8">
    <source>
        <dbReference type="SAM" id="MobiDB-lite"/>
    </source>
</evidence>
<evidence type="ECO:0000256" key="5">
    <source>
        <dbReference type="ARBA" id="ARBA00022723"/>
    </source>
</evidence>
<dbReference type="Proteomes" id="UP000248480">
    <property type="component" value="Unplaced"/>
</dbReference>
<dbReference type="GO" id="GO:0003676">
    <property type="term" value="F:nucleic acid binding"/>
    <property type="evidence" value="ECO:0007669"/>
    <property type="project" value="InterPro"/>
</dbReference>
<keyword evidence="6" id="KW-0255">Endonuclease</keyword>
<dbReference type="InParanoid" id="A0A2Y9QXD9"/>
<evidence type="ECO:0000313" key="10">
    <source>
        <dbReference type="Proteomes" id="UP000248480"/>
    </source>
</evidence>
<evidence type="ECO:0000256" key="6">
    <source>
        <dbReference type="ARBA" id="ARBA00022759"/>
    </source>
</evidence>
<comment type="catalytic activity">
    <reaction evidence="1">
        <text>Endonucleolytic cleavage to 5'-phosphomonoester.</text>
        <dbReference type="EC" id="3.1.26.4"/>
    </reaction>
</comment>
<protein>
    <recommendedName>
        <fullName evidence="3">ribonuclease H</fullName>
        <ecNumber evidence="3">3.1.26.4</ecNumber>
    </recommendedName>
</protein>
<evidence type="ECO:0000313" key="11">
    <source>
        <dbReference type="RefSeq" id="XP_023584069.1"/>
    </source>
</evidence>
<dbReference type="AlphaFoldDB" id="A0A2Y9QXD9"/>
<reference evidence="11" key="1">
    <citation type="submission" date="2025-08" db="UniProtKB">
        <authorList>
            <consortium name="RefSeq"/>
        </authorList>
    </citation>
    <scope>IDENTIFICATION</scope>
</reference>
<dbReference type="EC" id="3.1.26.4" evidence="3"/>
<sequence>MNSGERRRQFSGRGGERIPTVYVDGSCKNNGRDGAKAGCGVFWGPNNPLNVSERVSGRQTNQTAELRAAHKAIEQAKSLNMDKLIIETDSKFVIQGVTKWMDNWKQNGWKTASGRDVVNRSDFEKIDQASRGMDIQWKYVPGHQGIKGNEEADRLATEGSRK</sequence>
<dbReference type="PANTHER" id="PTHR10642:SF26">
    <property type="entry name" value="RIBONUCLEASE H1"/>
    <property type="match status" value="1"/>
</dbReference>
<dbReference type="InterPro" id="IPR012337">
    <property type="entry name" value="RNaseH-like_sf"/>
</dbReference>
<feature type="region of interest" description="Disordered" evidence="8">
    <location>
        <begin position="143"/>
        <end position="162"/>
    </location>
</feature>
<keyword evidence="7" id="KW-0378">Hydrolase</keyword>
<dbReference type="PANTHER" id="PTHR10642">
    <property type="entry name" value="RIBONUCLEASE H1"/>
    <property type="match status" value="1"/>
</dbReference>
<dbReference type="Pfam" id="PF00075">
    <property type="entry name" value="RNase_H"/>
    <property type="match status" value="1"/>
</dbReference>
<accession>A0A2Y9QXD9</accession>
<evidence type="ECO:0000256" key="2">
    <source>
        <dbReference type="ARBA" id="ARBA00005300"/>
    </source>
</evidence>
<keyword evidence="5" id="KW-0479">Metal-binding</keyword>
<dbReference type="GO" id="GO:0043137">
    <property type="term" value="P:DNA replication, removal of RNA primer"/>
    <property type="evidence" value="ECO:0007669"/>
    <property type="project" value="TreeGrafter"/>
</dbReference>
<dbReference type="STRING" id="127582.A0A2Y9QXD9"/>
<dbReference type="RefSeq" id="XP_023584069.1">
    <property type="nucleotide sequence ID" value="XM_023728301.1"/>
</dbReference>
<dbReference type="InterPro" id="IPR050092">
    <property type="entry name" value="RNase_H"/>
</dbReference>
<dbReference type="Gene3D" id="3.30.420.10">
    <property type="entry name" value="Ribonuclease H-like superfamily/Ribonuclease H"/>
    <property type="match status" value="1"/>
</dbReference>
<dbReference type="InterPro" id="IPR036397">
    <property type="entry name" value="RNaseH_sf"/>
</dbReference>
<dbReference type="GO" id="GO:0046872">
    <property type="term" value="F:metal ion binding"/>
    <property type="evidence" value="ECO:0007669"/>
    <property type="project" value="UniProtKB-KW"/>
</dbReference>
<evidence type="ECO:0000256" key="1">
    <source>
        <dbReference type="ARBA" id="ARBA00000077"/>
    </source>
</evidence>
<dbReference type="GO" id="GO:0004523">
    <property type="term" value="F:RNA-DNA hybrid ribonuclease activity"/>
    <property type="evidence" value="ECO:0007669"/>
    <property type="project" value="UniProtKB-EC"/>
</dbReference>
<evidence type="ECO:0000256" key="3">
    <source>
        <dbReference type="ARBA" id="ARBA00012180"/>
    </source>
</evidence>
<keyword evidence="4" id="KW-0540">Nuclease</keyword>
<name>A0A2Y9QXD9_TRIMA</name>
<keyword evidence="10" id="KW-1185">Reference proteome</keyword>
<proteinExistence type="inferred from homology"/>
<evidence type="ECO:0000256" key="4">
    <source>
        <dbReference type="ARBA" id="ARBA00022722"/>
    </source>
</evidence>
<comment type="similarity">
    <text evidence="2">Belongs to the RNase H family.</text>
</comment>
<feature type="compositionally biased region" description="Basic and acidic residues" evidence="8">
    <location>
        <begin position="148"/>
        <end position="162"/>
    </location>
</feature>
<evidence type="ECO:0000256" key="7">
    <source>
        <dbReference type="ARBA" id="ARBA00022801"/>
    </source>
</evidence>
<evidence type="ECO:0000259" key="9">
    <source>
        <dbReference type="PROSITE" id="PS50879"/>
    </source>
</evidence>
<dbReference type="InterPro" id="IPR002156">
    <property type="entry name" value="RNaseH_domain"/>
</dbReference>